<sequence>MLNSLEEKITSSVIADDDFKRQFALFAIGVILAPTTKDYVDSKYLGLVKNVQELSNINWGQFTLSHLMDCIHQFKIKKPVNLQGNLPLLQMWFWEHVHAHSRYGVSYAPIPPPLMSRWDEENASRRDVAFKKDELDGGLMDMILQIMSQKHLDLERKIGRGLLDIEHKFDSKILCLNEEMAQIKSEIKTGGLLHTRLLKSEEDLSNLNMEIKEIRSRAWMNTASMAKAAEFKEPSIQDQHLPKPTTPRDESLGRPQEPIGVPSTSQTLQNKSSEEAAPKPDRVTRHPIIAMDCSLTQEDKEIAQFLTFSYEDAKIVRIDDIEITVGMLCRNVTKRFIIDQVLNSLPYIRDEVRETKLLFMWAYVMKYMSAWDGEKMTEPFTQKEEYLAMNPEETELNNTDDSDCIEVIKNTNIDKQYEKEGMKKRKRGRPRKLEEPAEPIVQQFSTKSIAKRVQNKTGRGRISKPSRLKKSPYKQL</sequence>
<dbReference type="InterPro" id="IPR019557">
    <property type="entry name" value="AminoTfrase-like_pln_mobile"/>
</dbReference>
<feature type="compositionally biased region" description="Basic and acidic residues" evidence="1">
    <location>
        <begin position="272"/>
        <end position="283"/>
    </location>
</feature>
<proteinExistence type="predicted"/>
<protein>
    <recommendedName>
        <fullName evidence="2">Aminotransferase-like plant mobile domain-containing protein</fullName>
    </recommendedName>
</protein>
<feature type="compositionally biased region" description="Polar residues" evidence="1">
    <location>
        <begin position="262"/>
        <end position="271"/>
    </location>
</feature>
<dbReference type="EMBL" id="JACEFO010000069">
    <property type="protein sequence ID" value="KAF8783623.1"/>
    <property type="molecule type" value="Genomic_DNA"/>
</dbReference>
<accession>A0A835FYW2</accession>
<evidence type="ECO:0000259" key="2">
    <source>
        <dbReference type="Pfam" id="PF10536"/>
    </source>
</evidence>
<feature type="domain" description="Aminotransferase-like plant mobile" evidence="2">
    <location>
        <begin position="22"/>
        <end position="136"/>
    </location>
</feature>
<feature type="compositionally biased region" description="Basic residues" evidence="1">
    <location>
        <begin position="449"/>
        <end position="476"/>
    </location>
</feature>
<evidence type="ECO:0000313" key="4">
    <source>
        <dbReference type="Proteomes" id="UP000636709"/>
    </source>
</evidence>
<evidence type="ECO:0000313" key="3">
    <source>
        <dbReference type="EMBL" id="KAF8783623.1"/>
    </source>
</evidence>
<gene>
    <name evidence="3" type="ORF">HU200_000454</name>
</gene>
<dbReference type="Pfam" id="PF10536">
    <property type="entry name" value="PMD"/>
    <property type="match status" value="1"/>
</dbReference>
<dbReference type="Proteomes" id="UP000636709">
    <property type="component" value="Unassembled WGS sequence"/>
</dbReference>
<keyword evidence="4" id="KW-1185">Reference proteome</keyword>
<name>A0A835FYW2_9POAL</name>
<feature type="region of interest" description="Disordered" evidence="1">
    <location>
        <begin position="230"/>
        <end position="283"/>
    </location>
</feature>
<dbReference type="OrthoDB" id="695768at2759"/>
<dbReference type="PANTHER" id="PTHR34835:SF34">
    <property type="entry name" value="OS08G0555500 PROTEIN"/>
    <property type="match status" value="1"/>
</dbReference>
<feature type="region of interest" description="Disordered" evidence="1">
    <location>
        <begin position="417"/>
        <end position="476"/>
    </location>
</feature>
<reference evidence="3" key="1">
    <citation type="submission" date="2020-07" db="EMBL/GenBank/DDBJ databases">
        <title>Genome sequence and genetic diversity analysis of an under-domesticated orphan crop, white fonio (Digitaria exilis).</title>
        <authorList>
            <person name="Bennetzen J.L."/>
            <person name="Chen S."/>
            <person name="Ma X."/>
            <person name="Wang X."/>
            <person name="Yssel A.E.J."/>
            <person name="Chaluvadi S.R."/>
            <person name="Johnson M."/>
            <person name="Gangashetty P."/>
            <person name="Hamidou F."/>
            <person name="Sanogo M.D."/>
            <person name="Zwaenepoel A."/>
            <person name="Wallace J."/>
            <person name="Van De Peer Y."/>
            <person name="Van Deynze A."/>
        </authorList>
    </citation>
    <scope>NUCLEOTIDE SEQUENCE</scope>
    <source>
        <tissue evidence="3">Leaves</tissue>
    </source>
</reference>
<dbReference type="PANTHER" id="PTHR34835">
    <property type="entry name" value="OS07G0283600 PROTEIN-RELATED"/>
    <property type="match status" value="1"/>
</dbReference>
<evidence type="ECO:0000256" key="1">
    <source>
        <dbReference type="SAM" id="MobiDB-lite"/>
    </source>
</evidence>
<organism evidence="3 4">
    <name type="scientific">Digitaria exilis</name>
    <dbReference type="NCBI Taxonomy" id="1010633"/>
    <lineage>
        <taxon>Eukaryota</taxon>
        <taxon>Viridiplantae</taxon>
        <taxon>Streptophyta</taxon>
        <taxon>Embryophyta</taxon>
        <taxon>Tracheophyta</taxon>
        <taxon>Spermatophyta</taxon>
        <taxon>Magnoliopsida</taxon>
        <taxon>Liliopsida</taxon>
        <taxon>Poales</taxon>
        <taxon>Poaceae</taxon>
        <taxon>PACMAD clade</taxon>
        <taxon>Panicoideae</taxon>
        <taxon>Panicodae</taxon>
        <taxon>Paniceae</taxon>
        <taxon>Anthephorinae</taxon>
        <taxon>Digitaria</taxon>
    </lineage>
</organism>
<comment type="caution">
    <text evidence="3">The sequence shown here is derived from an EMBL/GenBank/DDBJ whole genome shotgun (WGS) entry which is preliminary data.</text>
</comment>
<dbReference type="AlphaFoldDB" id="A0A835FYW2"/>